<dbReference type="Pfam" id="PF01161">
    <property type="entry name" value="PBP"/>
    <property type="match status" value="1"/>
</dbReference>
<comment type="caution">
    <text evidence="1">The sequence shown here is derived from an EMBL/GenBank/DDBJ whole genome shotgun (WGS) entry which is preliminary data.</text>
</comment>
<organism evidence="1 2">
    <name type="scientific">Exocentrus adspersus</name>
    <dbReference type="NCBI Taxonomy" id="1586481"/>
    <lineage>
        <taxon>Eukaryota</taxon>
        <taxon>Metazoa</taxon>
        <taxon>Ecdysozoa</taxon>
        <taxon>Arthropoda</taxon>
        <taxon>Hexapoda</taxon>
        <taxon>Insecta</taxon>
        <taxon>Pterygota</taxon>
        <taxon>Neoptera</taxon>
        <taxon>Endopterygota</taxon>
        <taxon>Coleoptera</taxon>
        <taxon>Polyphaga</taxon>
        <taxon>Cucujiformia</taxon>
        <taxon>Chrysomeloidea</taxon>
        <taxon>Cerambycidae</taxon>
        <taxon>Lamiinae</taxon>
        <taxon>Acanthocinini</taxon>
        <taxon>Exocentrus</taxon>
    </lineage>
</organism>
<keyword evidence="2" id="KW-1185">Reference proteome</keyword>
<evidence type="ECO:0000313" key="1">
    <source>
        <dbReference type="EMBL" id="KAJ8917447.1"/>
    </source>
</evidence>
<proteinExistence type="predicted"/>
<dbReference type="Proteomes" id="UP001159042">
    <property type="component" value="Unassembled WGS sequence"/>
</dbReference>
<gene>
    <name evidence="1" type="ORF">NQ315_005494</name>
</gene>
<dbReference type="SUPFAM" id="SSF49777">
    <property type="entry name" value="PEBP-like"/>
    <property type="match status" value="1"/>
</dbReference>
<evidence type="ECO:0000313" key="2">
    <source>
        <dbReference type="Proteomes" id="UP001159042"/>
    </source>
</evidence>
<protein>
    <recommendedName>
        <fullName evidence="3">Phosphatidylethanolamine-binding protein</fullName>
    </recommendedName>
</protein>
<sequence>MAAMKHLQVTRLIANHNLISTTLSKAMTTLSMSQAWLTKKVVPDVIKEVPPNKLGVQYQEITVNEGNVLKPRQAKSPPAVSWGVQDEGSLFALCMTDPDAPSRSKPSQREWHHWLVVNIPGNKVEKGETLSEYIGAGPPKDTGLHRYVFLLYAYDKKINFDEKKLSNTSGDGRANFSISKFAEKYKLGKPIAGNFFVAEFDSYVPELYKQLGLS</sequence>
<dbReference type="AlphaFoldDB" id="A0AAV8VSZ4"/>
<evidence type="ECO:0008006" key="3">
    <source>
        <dbReference type="Google" id="ProtNLM"/>
    </source>
</evidence>
<accession>A0AAV8VSZ4</accession>
<dbReference type="PANTHER" id="PTHR11362:SF82">
    <property type="entry name" value="PHOSPHATIDYLETHANOLAMINE-BINDING PROTEIN 4"/>
    <property type="match status" value="1"/>
</dbReference>
<dbReference type="InterPro" id="IPR036610">
    <property type="entry name" value="PEBP-like_sf"/>
</dbReference>
<dbReference type="EMBL" id="JANEYG010000033">
    <property type="protein sequence ID" value="KAJ8917447.1"/>
    <property type="molecule type" value="Genomic_DNA"/>
</dbReference>
<dbReference type="Gene3D" id="3.90.280.10">
    <property type="entry name" value="PEBP-like"/>
    <property type="match status" value="1"/>
</dbReference>
<dbReference type="PANTHER" id="PTHR11362">
    <property type="entry name" value="PHOSPHATIDYLETHANOLAMINE-BINDING PROTEIN"/>
    <property type="match status" value="1"/>
</dbReference>
<name>A0AAV8VSZ4_9CUCU</name>
<dbReference type="InterPro" id="IPR008914">
    <property type="entry name" value="PEBP"/>
</dbReference>
<dbReference type="CDD" id="cd00866">
    <property type="entry name" value="PEBP_euk"/>
    <property type="match status" value="1"/>
</dbReference>
<reference evidence="1 2" key="1">
    <citation type="journal article" date="2023" name="Insect Mol. Biol.">
        <title>Genome sequencing provides insights into the evolution of gene families encoding plant cell wall-degrading enzymes in longhorned beetles.</title>
        <authorList>
            <person name="Shin N.R."/>
            <person name="Okamura Y."/>
            <person name="Kirsch R."/>
            <person name="Pauchet Y."/>
        </authorList>
    </citation>
    <scope>NUCLEOTIDE SEQUENCE [LARGE SCALE GENOMIC DNA]</scope>
    <source>
        <strain evidence="1">EAD_L_NR</strain>
    </source>
</reference>
<dbReference type="InterPro" id="IPR035810">
    <property type="entry name" value="PEBP_euk"/>
</dbReference>